<feature type="region of interest" description="Disordered" evidence="1">
    <location>
        <begin position="51"/>
        <end position="82"/>
    </location>
</feature>
<reference evidence="2 3" key="1">
    <citation type="submission" date="2017-04" db="EMBL/GenBank/DDBJ databases">
        <title>Genome Sequence of the Model Brown-Rot Fungus Postia placenta SB12.</title>
        <authorList>
            <consortium name="DOE Joint Genome Institute"/>
            <person name="Gaskell J."/>
            <person name="Kersten P."/>
            <person name="Larrondo L.F."/>
            <person name="Canessa P."/>
            <person name="Martinez D."/>
            <person name="Hibbett D."/>
            <person name="Schmoll M."/>
            <person name="Kubicek C.P."/>
            <person name="Martinez A.T."/>
            <person name="Yadav J."/>
            <person name="Master E."/>
            <person name="Magnuson J.K."/>
            <person name="James T."/>
            <person name="Yaver D."/>
            <person name="Berka R."/>
            <person name="Labutti K."/>
            <person name="Lipzen A."/>
            <person name="Aerts A."/>
            <person name="Barry K."/>
            <person name="Henrissat B."/>
            <person name="Blanchette R."/>
            <person name="Grigoriev I."/>
            <person name="Cullen D."/>
        </authorList>
    </citation>
    <scope>NUCLEOTIDE SEQUENCE [LARGE SCALE GENOMIC DNA]</scope>
    <source>
        <strain evidence="2 3">MAD-698-R-SB12</strain>
    </source>
</reference>
<dbReference type="Proteomes" id="UP000194127">
    <property type="component" value="Unassembled WGS sequence"/>
</dbReference>
<feature type="region of interest" description="Disordered" evidence="1">
    <location>
        <begin position="352"/>
        <end position="371"/>
    </location>
</feature>
<dbReference type="GeneID" id="36330152"/>
<protein>
    <submittedName>
        <fullName evidence="2">Uncharacterized protein</fullName>
    </submittedName>
</protein>
<accession>A0A1X6N1M0</accession>
<dbReference type="AlphaFoldDB" id="A0A1X6N1M0"/>
<name>A0A1X6N1M0_9APHY</name>
<evidence type="ECO:0000313" key="2">
    <source>
        <dbReference type="EMBL" id="OSX62519.1"/>
    </source>
</evidence>
<feature type="region of interest" description="Disordered" evidence="1">
    <location>
        <begin position="1"/>
        <end position="32"/>
    </location>
</feature>
<evidence type="ECO:0000313" key="3">
    <source>
        <dbReference type="Proteomes" id="UP000194127"/>
    </source>
</evidence>
<feature type="compositionally biased region" description="Basic and acidic residues" evidence="1">
    <location>
        <begin position="12"/>
        <end position="21"/>
    </location>
</feature>
<feature type="compositionally biased region" description="Polar residues" evidence="1">
    <location>
        <begin position="438"/>
        <end position="452"/>
    </location>
</feature>
<dbReference type="RefSeq" id="XP_024339313.1">
    <property type="nucleotide sequence ID" value="XM_024485203.1"/>
</dbReference>
<feature type="region of interest" description="Disordered" evidence="1">
    <location>
        <begin position="663"/>
        <end position="698"/>
    </location>
</feature>
<feature type="region of interest" description="Disordered" evidence="1">
    <location>
        <begin position="427"/>
        <end position="521"/>
    </location>
</feature>
<keyword evidence="3" id="KW-1185">Reference proteome</keyword>
<evidence type="ECO:0000256" key="1">
    <source>
        <dbReference type="SAM" id="MobiDB-lite"/>
    </source>
</evidence>
<feature type="region of interest" description="Disordered" evidence="1">
    <location>
        <begin position="548"/>
        <end position="569"/>
    </location>
</feature>
<sequence length="738" mass="78433">MGDEMTAQEAMNGRERAQTCDHRRHHGNGRAAGSEACCTLEVIRTRSLDDRASGDARAAYARKRRRNKTGQEIIGNGEKHTPALCDRARGDRGSFSVVLSRSSAATTPTTRSRIPPAGVLEGRRLGGAWMAGVVVSGFLPPFSSRAQGDAARAGAEDVLGPRAHHKTRRPLDGAGGEDVWRVGLAGGAHVKDRERAGGGGSDGLWDGDAALCRALGRWRDGPGGRERACASTEHALTGPRCLWGGRDRVGQDIVTANWGRSIAAEVVDVFVDQWDGGLRGGRGVRHGRSDASGATRLTWTSPVAEGGFLFGTLSRSTAHGLLATRVWSVLSVHIQRRRRRRQVQLSSLPRTPTFVSLPGADERPQCRTSLGTSARSVKAVIGRGVGARIRARTSLERLNACHAASSSMPASVALATDDVYLPDSDDDRGALRKWPVSRTRTPAVTSATSQPATHTSRRHTTRAQNTMRARAADRSAHTPANAALPDKASHGCLDDGVLSVSPVDSQEPTWGVPGNADPACTLPAQVRRPVDVTQQKRPRVTPLEKKFGRTAGKQASAGTLPHSTPGGRTHSVSVFARAPRPAANALATATSLVKEPEVSALQVPADACGRTAYRLYAERARAERSGLVSCTAAPSVSFAINVGSVLLDACDGPTCADRLMRHAPPPAMPVRPRPRPTSRLQAAQRGQHHAQRPAATTHLRTVAAQSKAHEKAAQRGKNVDDTRVCVRFFQAPVSPASP</sequence>
<dbReference type="OrthoDB" id="10314724at2759"/>
<gene>
    <name evidence="2" type="ORF">POSPLADRAFT_1140663</name>
</gene>
<feature type="region of interest" description="Disordered" evidence="1">
    <location>
        <begin position="99"/>
        <end position="118"/>
    </location>
</feature>
<dbReference type="EMBL" id="KZ110596">
    <property type="protein sequence ID" value="OSX62519.1"/>
    <property type="molecule type" value="Genomic_DNA"/>
</dbReference>
<proteinExistence type="predicted"/>
<feature type="compositionally biased region" description="Low complexity" evidence="1">
    <location>
        <begin position="100"/>
        <end position="117"/>
    </location>
</feature>
<organism evidence="2 3">
    <name type="scientific">Postia placenta MAD-698-R-SB12</name>
    <dbReference type="NCBI Taxonomy" id="670580"/>
    <lineage>
        <taxon>Eukaryota</taxon>
        <taxon>Fungi</taxon>
        <taxon>Dikarya</taxon>
        <taxon>Basidiomycota</taxon>
        <taxon>Agaricomycotina</taxon>
        <taxon>Agaricomycetes</taxon>
        <taxon>Polyporales</taxon>
        <taxon>Adustoporiaceae</taxon>
        <taxon>Rhodonia</taxon>
    </lineage>
</organism>